<organism evidence="5 6">
    <name type="scientific">Paraburkholderia terrae</name>
    <dbReference type="NCBI Taxonomy" id="311230"/>
    <lineage>
        <taxon>Bacteria</taxon>
        <taxon>Pseudomonadati</taxon>
        <taxon>Pseudomonadota</taxon>
        <taxon>Betaproteobacteria</taxon>
        <taxon>Burkholderiales</taxon>
        <taxon>Burkholderiaceae</taxon>
        <taxon>Paraburkholderia</taxon>
    </lineage>
</organism>
<reference evidence="5 6" key="1">
    <citation type="submission" date="2018-01" db="EMBL/GenBank/DDBJ databases">
        <title>Species boundaries and ecological features among Paraburkholderia terrae DSMZ17804T, P. hospita DSMZ17164T and P. caribensis DSMZ13236T.</title>
        <authorList>
            <person name="Pratama A.A."/>
        </authorList>
    </citation>
    <scope>NUCLEOTIDE SEQUENCE [LARGE SCALE GENOMIC DNA]</scope>
    <source>
        <strain evidence="5 6">DSM 17804</strain>
    </source>
</reference>
<dbReference type="Gene3D" id="1.10.890.10">
    <property type="entry name" value="HNS-dependent expression A"/>
    <property type="match status" value="1"/>
</dbReference>
<dbReference type="OrthoDB" id="8967249at2"/>
<dbReference type="Pfam" id="PF06411">
    <property type="entry name" value="HdeA"/>
    <property type="match status" value="1"/>
</dbReference>
<dbReference type="KEGG" id="pter:C2L65_24130"/>
<gene>
    <name evidence="5" type="ORF">C2L65_24130</name>
</gene>
<dbReference type="SUPFAM" id="SSF47752">
    <property type="entry name" value="Protein HNS-dependent expression A, HdeA"/>
    <property type="match status" value="1"/>
</dbReference>
<dbReference type="InterPro" id="IPR038303">
    <property type="entry name" value="HdeA/HdeB_sf"/>
</dbReference>
<protein>
    <submittedName>
        <fullName evidence="5">HdeA</fullName>
    </submittedName>
</protein>
<sequence>MKPSKILMVLVCLVAAQAVSAQEKTVSPAKMTCADYVSVDEVYRPALVYWVAGVDKLGIKETDTMVVDTAHPVAETVAEACTKDPQTPFVSKVRSMIKAKKISLFQHS</sequence>
<feature type="signal peptide" evidence="4">
    <location>
        <begin position="1"/>
        <end position="21"/>
    </location>
</feature>
<dbReference type="InterPro" id="IPR036831">
    <property type="entry name" value="HdeA_sf"/>
</dbReference>
<dbReference type="Proteomes" id="UP000243502">
    <property type="component" value="Chromosome 2"/>
</dbReference>
<dbReference type="GO" id="GO:0071468">
    <property type="term" value="P:cellular response to acidic pH"/>
    <property type="evidence" value="ECO:0007669"/>
    <property type="project" value="InterPro"/>
</dbReference>
<dbReference type="EMBL" id="CP026112">
    <property type="protein sequence ID" value="AUT62693.1"/>
    <property type="molecule type" value="Genomic_DNA"/>
</dbReference>
<evidence type="ECO:0000313" key="5">
    <source>
        <dbReference type="EMBL" id="AUT62693.1"/>
    </source>
</evidence>
<evidence type="ECO:0000256" key="3">
    <source>
        <dbReference type="ARBA" id="ARBA00023186"/>
    </source>
</evidence>
<proteinExistence type="predicted"/>
<dbReference type="InterPro" id="IPR010486">
    <property type="entry name" value="HNS-dep_expression_A/B"/>
</dbReference>
<evidence type="ECO:0000256" key="2">
    <source>
        <dbReference type="ARBA" id="ARBA00022764"/>
    </source>
</evidence>
<name>A0A2I8ESS8_9BURK</name>
<evidence type="ECO:0000256" key="4">
    <source>
        <dbReference type="SAM" id="SignalP"/>
    </source>
</evidence>
<keyword evidence="3" id="KW-0143">Chaperone</keyword>
<dbReference type="AlphaFoldDB" id="A0A2I8ESS8"/>
<evidence type="ECO:0000313" key="6">
    <source>
        <dbReference type="Proteomes" id="UP000243502"/>
    </source>
</evidence>
<accession>A0A2I8ESS8</accession>
<dbReference type="RefSeq" id="WP_042308984.1">
    <property type="nucleotide sequence ID" value="NZ_CP026112.1"/>
</dbReference>
<feature type="chain" id="PRO_5014450639" evidence="4">
    <location>
        <begin position="22"/>
        <end position="108"/>
    </location>
</feature>
<keyword evidence="1 4" id="KW-0732">Signal</keyword>
<dbReference type="GO" id="GO:0030288">
    <property type="term" value="C:outer membrane-bounded periplasmic space"/>
    <property type="evidence" value="ECO:0007669"/>
    <property type="project" value="InterPro"/>
</dbReference>
<evidence type="ECO:0000256" key="1">
    <source>
        <dbReference type="ARBA" id="ARBA00022729"/>
    </source>
</evidence>
<keyword evidence="2" id="KW-0574">Periplasm</keyword>